<name>E3QCH8_COLGM</name>
<accession>E3QCH8</accession>
<dbReference type="Proteomes" id="UP000008782">
    <property type="component" value="Unassembled WGS sequence"/>
</dbReference>
<reference evidence="3" key="1">
    <citation type="journal article" date="2012" name="Nat. Genet.">
        <title>Lifestyle transitions in plant pathogenic Colletotrichum fungi deciphered by genome and transcriptome analyses.</title>
        <authorList>
            <person name="O'Connell R.J."/>
            <person name="Thon M.R."/>
            <person name="Hacquard S."/>
            <person name="Amyotte S.G."/>
            <person name="Kleemann J."/>
            <person name="Torres M.F."/>
            <person name="Damm U."/>
            <person name="Buiate E.A."/>
            <person name="Epstein L."/>
            <person name="Alkan N."/>
            <person name="Altmueller J."/>
            <person name="Alvarado-Balderrama L."/>
            <person name="Bauser C.A."/>
            <person name="Becker C."/>
            <person name="Birren B.W."/>
            <person name="Chen Z."/>
            <person name="Choi J."/>
            <person name="Crouch J.A."/>
            <person name="Duvick J.P."/>
            <person name="Farman M.A."/>
            <person name="Gan P."/>
            <person name="Heiman D."/>
            <person name="Henrissat B."/>
            <person name="Howard R.J."/>
            <person name="Kabbage M."/>
            <person name="Koch C."/>
            <person name="Kracher B."/>
            <person name="Kubo Y."/>
            <person name="Law A.D."/>
            <person name="Lebrun M.-H."/>
            <person name="Lee Y.-H."/>
            <person name="Miyara I."/>
            <person name="Moore N."/>
            <person name="Neumann U."/>
            <person name="Nordstroem K."/>
            <person name="Panaccione D.G."/>
            <person name="Panstruga R."/>
            <person name="Place M."/>
            <person name="Proctor R.H."/>
            <person name="Prusky D."/>
            <person name="Rech G."/>
            <person name="Reinhardt R."/>
            <person name="Rollins J.A."/>
            <person name="Rounsley S."/>
            <person name="Schardl C.L."/>
            <person name="Schwartz D.C."/>
            <person name="Shenoy N."/>
            <person name="Shirasu K."/>
            <person name="Sikhakolli U.R."/>
            <person name="Stueber K."/>
            <person name="Sukno S.A."/>
            <person name="Sweigard J.A."/>
            <person name="Takano Y."/>
            <person name="Takahara H."/>
            <person name="Trail F."/>
            <person name="van der Does H.C."/>
            <person name="Voll L.M."/>
            <person name="Will I."/>
            <person name="Young S."/>
            <person name="Zeng Q."/>
            <person name="Zhang J."/>
            <person name="Zhou S."/>
            <person name="Dickman M.B."/>
            <person name="Schulze-Lefert P."/>
            <person name="Ver Loren van Themaat E."/>
            <person name="Ma L.-J."/>
            <person name="Vaillancourt L.J."/>
        </authorList>
    </citation>
    <scope>NUCLEOTIDE SEQUENCE [LARGE SCALE GENOMIC DNA]</scope>
    <source>
        <strain evidence="3">M1.001 / M2 / FGSC 10212</strain>
    </source>
</reference>
<keyword evidence="3" id="KW-1185">Reference proteome</keyword>
<feature type="compositionally biased region" description="Basic and acidic residues" evidence="1">
    <location>
        <begin position="65"/>
        <end position="75"/>
    </location>
</feature>
<gene>
    <name evidence="2" type="ORF">GLRG_03710</name>
</gene>
<dbReference type="HOGENOM" id="CLU_2426888_0_0_1"/>
<dbReference type="AlphaFoldDB" id="E3QCH8"/>
<evidence type="ECO:0000256" key="1">
    <source>
        <dbReference type="SAM" id="MobiDB-lite"/>
    </source>
</evidence>
<sequence length="91" mass="10209">MRANRPGSQKSQAGAGCIRYVKGTVANLTMQPFADEESTMMDAERRGLCNGASVKYPGPSETNDSEAKRKSMLHDDDNDDEEWEREKKRAR</sequence>
<protein>
    <submittedName>
        <fullName evidence="2">Uncharacterized protein</fullName>
    </submittedName>
</protein>
<evidence type="ECO:0000313" key="2">
    <source>
        <dbReference type="EMBL" id="EFQ28566.1"/>
    </source>
</evidence>
<dbReference type="VEuPathDB" id="FungiDB:GLRG_03710"/>
<dbReference type="EMBL" id="GG697341">
    <property type="protein sequence ID" value="EFQ28566.1"/>
    <property type="molecule type" value="Genomic_DNA"/>
</dbReference>
<feature type="region of interest" description="Disordered" evidence="1">
    <location>
        <begin position="36"/>
        <end position="91"/>
    </location>
</feature>
<organism evidence="3">
    <name type="scientific">Colletotrichum graminicola (strain M1.001 / M2 / FGSC 10212)</name>
    <name type="common">Maize anthracnose fungus</name>
    <name type="synonym">Glomerella graminicola</name>
    <dbReference type="NCBI Taxonomy" id="645133"/>
    <lineage>
        <taxon>Eukaryota</taxon>
        <taxon>Fungi</taxon>
        <taxon>Dikarya</taxon>
        <taxon>Ascomycota</taxon>
        <taxon>Pezizomycotina</taxon>
        <taxon>Sordariomycetes</taxon>
        <taxon>Hypocreomycetidae</taxon>
        <taxon>Glomerellales</taxon>
        <taxon>Glomerellaceae</taxon>
        <taxon>Colletotrichum</taxon>
        <taxon>Colletotrichum graminicola species complex</taxon>
    </lineage>
</organism>
<dbReference type="GeneID" id="24409075"/>
<proteinExistence type="predicted"/>
<evidence type="ECO:0000313" key="3">
    <source>
        <dbReference type="Proteomes" id="UP000008782"/>
    </source>
</evidence>
<dbReference type="RefSeq" id="XP_008092586.1">
    <property type="nucleotide sequence ID" value="XM_008094395.1"/>
</dbReference>